<dbReference type="EMBL" id="ABMABF030000001">
    <property type="protein sequence ID" value="EMJ5132503.1"/>
    <property type="molecule type" value="Genomic_DNA"/>
</dbReference>
<accession>A0AAI9D8S7</accession>
<gene>
    <name evidence="1" type="ORF">RG298_000167</name>
</gene>
<proteinExistence type="predicted"/>
<comment type="caution">
    <text evidence="1">The sequence shown here is derived from an EMBL/GenBank/DDBJ whole genome shotgun (WGS) entry which is preliminary data.</text>
</comment>
<dbReference type="Pfam" id="PF03237">
    <property type="entry name" value="Terminase_6N"/>
    <property type="match status" value="1"/>
</dbReference>
<reference evidence="1" key="1">
    <citation type="submission" date="2024-02" db="EMBL/GenBank/DDBJ databases">
        <authorList>
            <consortium name="Clinical and Environmental Microbiology Branch: Whole genome sequencing antimicrobial resistance pathogens in the healthcare setting"/>
        </authorList>
    </citation>
    <scope>NUCLEOTIDE SEQUENCE</scope>
    <source>
        <strain evidence="1">2021GO-0154</strain>
    </source>
</reference>
<evidence type="ECO:0000313" key="1">
    <source>
        <dbReference type="EMBL" id="EMJ5132503.1"/>
    </source>
</evidence>
<sequence>MTIKIDVTTDLLTHLEFLVTARMGAFFRWQQRWYSKRFIRNRSLHKARQIGADYYFTLEALQDACLTGRNKIFIEPAPSDPDEEFVSSGWAYMLHHAGIKTESTDHKMTKCHITLSNGANIYFLPDNHQGWAGMVGDVYLSEWAYHSAPSHSFQILQGVTCHKKWRPSN</sequence>
<dbReference type="InterPro" id="IPR027417">
    <property type="entry name" value="P-loop_NTPase"/>
</dbReference>
<name>A0AAI9D8S7_PROST</name>
<protein>
    <submittedName>
        <fullName evidence="1">Terminase family protein</fullName>
    </submittedName>
</protein>
<organism evidence="1">
    <name type="scientific">Providencia stuartii</name>
    <dbReference type="NCBI Taxonomy" id="588"/>
    <lineage>
        <taxon>Bacteria</taxon>
        <taxon>Pseudomonadati</taxon>
        <taxon>Pseudomonadota</taxon>
        <taxon>Gammaproteobacteria</taxon>
        <taxon>Enterobacterales</taxon>
        <taxon>Morganellaceae</taxon>
        <taxon>Providencia</taxon>
    </lineage>
</organism>
<dbReference type="Gene3D" id="3.40.50.300">
    <property type="entry name" value="P-loop containing nucleotide triphosphate hydrolases"/>
    <property type="match status" value="1"/>
</dbReference>
<dbReference type="AlphaFoldDB" id="A0AAI9D8S7"/>